<keyword evidence="4" id="KW-0732">Signal</keyword>
<comment type="caution">
    <text evidence="6">The sequence shown here is derived from an EMBL/GenBank/DDBJ whole genome shotgun (WGS) entry which is preliminary data.</text>
</comment>
<keyword evidence="2" id="KW-0378">Hydrolase</keyword>
<dbReference type="InterPro" id="IPR006311">
    <property type="entry name" value="TAT_signal"/>
</dbReference>
<reference evidence="6 7" key="1">
    <citation type="journal article" date="2014" name="Genome Announc.">
        <title>Draft Genome Sequence of Kocuria palustris PEL.</title>
        <authorList>
            <person name="Sharma G."/>
            <person name="Khatri I."/>
            <person name="Subramanian S."/>
        </authorList>
    </citation>
    <scope>NUCLEOTIDE SEQUENCE [LARGE SCALE GENOMIC DNA]</scope>
    <source>
        <strain evidence="6 7">PEL</strain>
    </source>
</reference>
<dbReference type="InterPro" id="IPR023346">
    <property type="entry name" value="Lysozyme-like_dom_sf"/>
</dbReference>
<dbReference type="PROSITE" id="PS51318">
    <property type="entry name" value="TAT"/>
    <property type="match status" value="1"/>
</dbReference>
<feature type="compositionally biased region" description="Low complexity" evidence="3">
    <location>
        <begin position="141"/>
        <end position="165"/>
    </location>
</feature>
<dbReference type="GO" id="GO:0016787">
    <property type="term" value="F:hydrolase activity"/>
    <property type="evidence" value="ECO:0007669"/>
    <property type="project" value="UniProtKB-KW"/>
</dbReference>
<dbReference type="Proteomes" id="UP000009877">
    <property type="component" value="Unassembled WGS sequence"/>
</dbReference>
<dbReference type="CDD" id="cd13925">
    <property type="entry name" value="RPF"/>
    <property type="match status" value="1"/>
</dbReference>
<protein>
    <submittedName>
        <fullName evidence="6">SceD-like transglycosylase</fullName>
    </submittedName>
</protein>
<evidence type="ECO:0000256" key="1">
    <source>
        <dbReference type="ARBA" id="ARBA00010830"/>
    </source>
</evidence>
<feature type="region of interest" description="Disordered" evidence="3">
    <location>
        <begin position="177"/>
        <end position="241"/>
    </location>
</feature>
<evidence type="ECO:0000256" key="2">
    <source>
        <dbReference type="ARBA" id="ARBA00022801"/>
    </source>
</evidence>
<feature type="chain" id="PRO_5004029813" evidence="4">
    <location>
        <begin position="39"/>
        <end position="241"/>
    </location>
</feature>
<keyword evidence="7" id="KW-1185">Reference proteome</keyword>
<evidence type="ECO:0000256" key="4">
    <source>
        <dbReference type="SAM" id="SignalP"/>
    </source>
</evidence>
<dbReference type="InterPro" id="IPR010618">
    <property type="entry name" value="RPF"/>
</dbReference>
<feature type="domain" description="Resuscitation-promoting factor core lysozyme-like" evidence="5">
    <location>
        <begin position="43"/>
        <end position="116"/>
    </location>
</feature>
<proteinExistence type="inferred from homology"/>
<evidence type="ECO:0000259" key="5">
    <source>
        <dbReference type="Pfam" id="PF06737"/>
    </source>
</evidence>
<accession>M2YEX0</accession>
<evidence type="ECO:0000313" key="7">
    <source>
        <dbReference type="Proteomes" id="UP000009877"/>
    </source>
</evidence>
<name>M2YEX0_9MICC</name>
<feature type="region of interest" description="Disordered" evidence="3">
    <location>
        <begin position="116"/>
        <end position="165"/>
    </location>
</feature>
<dbReference type="Pfam" id="PF06737">
    <property type="entry name" value="Transglycosylas"/>
    <property type="match status" value="1"/>
</dbReference>
<dbReference type="SUPFAM" id="SSF53955">
    <property type="entry name" value="Lysozyme-like"/>
    <property type="match status" value="1"/>
</dbReference>
<gene>
    <name evidence="6" type="ORF">C884_02053</name>
</gene>
<dbReference type="AlphaFoldDB" id="M2YEX0"/>
<dbReference type="Gene3D" id="1.10.530.10">
    <property type="match status" value="1"/>
</dbReference>
<evidence type="ECO:0000256" key="3">
    <source>
        <dbReference type="SAM" id="MobiDB-lite"/>
    </source>
</evidence>
<evidence type="ECO:0000313" key="6">
    <source>
        <dbReference type="EMBL" id="EME37139.1"/>
    </source>
</evidence>
<dbReference type="RefSeq" id="WP_006214060.1">
    <property type="nucleotide sequence ID" value="NZ_ANHZ02000005.1"/>
</dbReference>
<sequence length="241" mass="23119">MTTTTTSTRRRGLSRFALGAGGAALALTAGLSAVPANAADTGNATLEAIKQCESGGDYTAVNASSGASGAYQFLDSTWQSLSASAGYSTASSAPESVQDAAALELYAAQGSSPWAASESCWSGAVGTTDASDSSDEDTTAEDTTTGTETTTETAATETATETTGTVVAQSGTALAVQAAPADAPEAPSDIPAELLGGAPAAPNGAEQVSAPSGQAPAGQVQGSQGSQGLAAPAMAGAPAGC</sequence>
<comment type="similarity">
    <text evidence="1">Belongs to the transglycosylase family. Rpf subfamily.</text>
</comment>
<organism evidence="6 7">
    <name type="scientific">Kocuria palustris PEL</name>
    <dbReference type="NCBI Taxonomy" id="1236550"/>
    <lineage>
        <taxon>Bacteria</taxon>
        <taxon>Bacillati</taxon>
        <taxon>Actinomycetota</taxon>
        <taxon>Actinomycetes</taxon>
        <taxon>Micrococcales</taxon>
        <taxon>Micrococcaceae</taxon>
        <taxon>Kocuria</taxon>
    </lineage>
</organism>
<dbReference type="EMBL" id="ANHZ02000005">
    <property type="protein sequence ID" value="EME37139.1"/>
    <property type="molecule type" value="Genomic_DNA"/>
</dbReference>
<feature type="signal peptide" evidence="4">
    <location>
        <begin position="1"/>
        <end position="38"/>
    </location>
</feature>